<gene>
    <name evidence="3" type="primary">LOC108043385</name>
</gene>
<feature type="region of interest" description="Disordered" evidence="1">
    <location>
        <begin position="1"/>
        <end position="118"/>
    </location>
</feature>
<dbReference type="SUPFAM" id="SSF46785">
    <property type="entry name" value="Winged helix' DNA-binding domain"/>
    <property type="match status" value="1"/>
</dbReference>
<proteinExistence type="predicted"/>
<dbReference type="RefSeq" id="XP_016977569.1">
    <property type="nucleotide sequence ID" value="XM_017122080.1"/>
</dbReference>
<dbReference type="Pfam" id="PF00538">
    <property type="entry name" value="Linker_histone"/>
    <property type="match status" value="1"/>
</dbReference>
<dbReference type="RefSeq" id="XP_016977569.2">
    <property type="nucleotide sequence ID" value="XM_017122080.2"/>
</dbReference>
<dbReference type="OrthoDB" id="10070354at2759"/>
<dbReference type="GO" id="GO:0003677">
    <property type="term" value="F:DNA binding"/>
    <property type="evidence" value="ECO:0007669"/>
    <property type="project" value="InterPro"/>
</dbReference>
<reference evidence="3" key="1">
    <citation type="submission" date="2025-08" db="UniProtKB">
        <authorList>
            <consortium name="RefSeq"/>
        </authorList>
    </citation>
    <scope>IDENTIFICATION</scope>
</reference>
<evidence type="ECO:0000313" key="3">
    <source>
        <dbReference type="RefSeq" id="XP_016977569.1"/>
    </source>
</evidence>
<organism evidence="3">
    <name type="scientific">Drosophila rhopaloa</name>
    <name type="common">Fruit fly</name>
    <dbReference type="NCBI Taxonomy" id="1041015"/>
    <lineage>
        <taxon>Eukaryota</taxon>
        <taxon>Metazoa</taxon>
        <taxon>Ecdysozoa</taxon>
        <taxon>Arthropoda</taxon>
        <taxon>Hexapoda</taxon>
        <taxon>Insecta</taxon>
        <taxon>Pterygota</taxon>
        <taxon>Neoptera</taxon>
        <taxon>Endopterygota</taxon>
        <taxon>Diptera</taxon>
        <taxon>Brachycera</taxon>
        <taxon>Muscomorpha</taxon>
        <taxon>Ephydroidea</taxon>
        <taxon>Drosophilidae</taxon>
        <taxon>Drosophila</taxon>
        <taxon>Sophophora</taxon>
    </lineage>
</organism>
<evidence type="ECO:0000256" key="1">
    <source>
        <dbReference type="SAM" id="MobiDB-lite"/>
    </source>
</evidence>
<dbReference type="Gene3D" id="1.10.10.10">
    <property type="entry name" value="Winged helix-like DNA-binding domain superfamily/Winged helix DNA-binding domain"/>
    <property type="match status" value="1"/>
</dbReference>
<feature type="compositionally biased region" description="Basic and acidic residues" evidence="1">
    <location>
        <begin position="286"/>
        <end position="295"/>
    </location>
</feature>
<sequence>MKLKRVDDSSDDEGEEEMQSDNPQEDSNLGEEEQEMEEEDDGEEDEGEEDEGEEEMEEEEEEEQREGEEPESDNLEAVRHPYPTPPPDDGSKMAPPDSGKDKKPKSNAPKVKESPTSLALMAIGKLSSRSGSSVRAIMTYLKNNGHEWKDAKKAARIMYRALKLAVTSGDVVMVKRSFKLTEKYKNSSKAEEKMKAKKQKEKAKKAMAEKVVKEKAEKKLAKSKEKKANKEKAERKTNQVGKKKKAEGEAKTAPPKKKAAAGVKALLQTPEPATNGKKAAKTSVKKAAESSEVGKSKKPRKSIGTLAQPKTSRPKVKAVKKLVAAKEAPSAPETTMAGFSEAQATSTPTPQGPTKEKRKRKVQL</sequence>
<dbReference type="PROSITE" id="PS51504">
    <property type="entry name" value="H15"/>
    <property type="match status" value="1"/>
</dbReference>
<name>A0A6P4ELV2_DRORH</name>
<evidence type="ECO:0000259" key="2">
    <source>
        <dbReference type="PROSITE" id="PS51504"/>
    </source>
</evidence>
<dbReference type="AlphaFoldDB" id="A0A6P4ELV2"/>
<feature type="region of interest" description="Disordered" evidence="1">
    <location>
        <begin position="189"/>
        <end position="364"/>
    </location>
</feature>
<dbReference type="InterPro" id="IPR036388">
    <property type="entry name" value="WH-like_DNA-bd_sf"/>
</dbReference>
<feature type="compositionally biased region" description="Basic and acidic residues" evidence="1">
    <location>
        <begin position="204"/>
        <end position="237"/>
    </location>
</feature>
<dbReference type="InterPro" id="IPR005818">
    <property type="entry name" value="Histone_H1/H5_H15"/>
</dbReference>
<dbReference type="GO" id="GO:0000786">
    <property type="term" value="C:nucleosome"/>
    <property type="evidence" value="ECO:0007669"/>
    <property type="project" value="InterPro"/>
</dbReference>
<feature type="domain" description="H15" evidence="2">
    <location>
        <begin position="101"/>
        <end position="182"/>
    </location>
</feature>
<accession>A0A6P4ELV2</accession>
<protein>
    <submittedName>
        <fullName evidence="3">Histone H1.4</fullName>
    </submittedName>
</protein>
<dbReference type="GO" id="GO:0006334">
    <property type="term" value="P:nucleosome assembly"/>
    <property type="evidence" value="ECO:0007669"/>
    <property type="project" value="InterPro"/>
</dbReference>
<feature type="compositionally biased region" description="Acidic residues" evidence="1">
    <location>
        <begin position="9"/>
        <end position="19"/>
    </location>
</feature>
<dbReference type="InterPro" id="IPR036390">
    <property type="entry name" value="WH_DNA-bd_sf"/>
</dbReference>
<feature type="compositionally biased region" description="Acidic residues" evidence="1">
    <location>
        <begin position="28"/>
        <end position="74"/>
    </location>
</feature>
<dbReference type="SMART" id="SM00526">
    <property type="entry name" value="H15"/>
    <property type="match status" value="1"/>
</dbReference>